<name>A0ABV5U9D3_9PSEU</name>
<dbReference type="EMBL" id="JBHMBK010000021">
    <property type="protein sequence ID" value="MFB9687701.1"/>
    <property type="molecule type" value="Genomic_DNA"/>
</dbReference>
<dbReference type="RefSeq" id="WP_378198501.1">
    <property type="nucleotide sequence ID" value="NZ_JBHMBK010000021.1"/>
</dbReference>
<evidence type="ECO:0000313" key="1">
    <source>
        <dbReference type="EMBL" id="MFB9687701.1"/>
    </source>
</evidence>
<accession>A0ABV5U9D3</accession>
<dbReference type="Proteomes" id="UP001589535">
    <property type="component" value="Unassembled WGS sequence"/>
</dbReference>
<gene>
    <name evidence="1" type="ORF">ACFFTO_26275</name>
</gene>
<reference evidence="1 2" key="1">
    <citation type="submission" date="2024-09" db="EMBL/GenBank/DDBJ databases">
        <authorList>
            <person name="Sun Q."/>
            <person name="Mori K."/>
        </authorList>
    </citation>
    <scope>NUCLEOTIDE SEQUENCE [LARGE SCALE GENOMIC DNA]</scope>
    <source>
        <strain evidence="1 2">JCM 13852</strain>
    </source>
</reference>
<protein>
    <submittedName>
        <fullName evidence="1">Uncharacterized protein</fullName>
    </submittedName>
</protein>
<keyword evidence="2" id="KW-1185">Reference proteome</keyword>
<proteinExistence type="predicted"/>
<organism evidence="1 2">
    <name type="scientific">Amycolatopsis plumensis</name>
    <dbReference type="NCBI Taxonomy" id="236508"/>
    <lineage>
        <taxon>Bacteria</taxon>
        <taxon>Bacillati</taxon>
        <taxon>Actinomycetota</taxon>
        <taxon>Actinomycetes</taxon>
        <taxon>Pseudonocardiales</taxon>
        <taxon>Pseudonocardiaceae</taxon>
        <taxon>Amycolatopsis</taxon>
    </lineage>
</organism>
<sequence>MTQLGGYLRNVRDALAHFNPADPASPDTFFRRNLPRLGLADSGGDSGSAALVSQVMTSVPLFLAAGDVVTNLTFHSGQTAANTPTNWWFALYDTQAVPALVAQTADQTTAAWAAFTAKTLALSAPYTVLKTGVYWAAAMVKATAAPSLLGSLVPKPILTGERNLAQSSGSALVATAPATIATPTVQSFAPLVVAS</sequence>
<comment type="caution">
    <text evidence="1">The sequence shown here is derived from an EMBL/GenBank/DDBJ whole genome shotgun (WGS) entry which is preliminary data.</text>
</comment>
<evidence type="ECO:0000313" key="2">
    <source>
        <dbReference type="Proteomes" id="UP001589535"/>
    </source>
</evidence>